<evidence type="ECO:0000256" key="10">
    <source>
        <dbReference type="ARBA" id="ARBA00047957"/>
    </source>
</evidence>
<name>A0A0C9VCN8_SPHS4</name>
<keyword evidence="5 11" id="KW-0963">Cytoplasm</keyword>
<dbReference type="InterPro" id="IPR011671">
    <property type="entry name" value="tRNA_uracil_MeTrfase"/>
</dbReference>
<evidence type="ECO:0000256" key="8">
    <source>
        <dbReference type="ARBA" id="ARBA00022691"/>
    </source>
</evidence>
<keyword evidence="9 11" id="KW-0819">tRNA processing</keyword>
<comment type="function">
    <text evidence="11">Adenosyl-L-methionine (AdoMet)-dependent tRNA (uracil-O(2)-)-methyltransferase.</text>
</comment>
<accession>A0A0C9VCN8</accession>
<keyword evidence="13" id="KW-1185">Reference proteome</keyword>
<evidence type="ECO:0000256" key="7">
    <source>
        <dbReference type="ARBA" id="ARBA00022679"/>
    </source>
</evidence>
<gene>
    <name evidence="12" type="ORF">M422DRAFT_212723</name>
</gene>
<evidence type="ECO:0000256" key="1">
    <source>
        <dbReference type="ARBA" id="ARBA00004496"/>
    </source>
</evidence>
<dbReference type="PANTHER" id="PTHR21210">
    <property type="entry name" value="TRNA (URACIL-O(2)-)-METHYLTRANSFERASE-RELATED"/>
    <property type="match status" value="1"/>
</dbReference>
<dbReference type="PANTHER" id="PTHR21210:SF0">
    <property type="entry name" value="TRNA (URACIL-O(2)-)-METHYLTRANSFERASE-RELATED"/>
    <property type="match status" value="1"/>
</dbReference>
<evidence type="ECO:0000313" key="12">
    <source>
        <dbReference type="EMBL" id="KIJ35285.1"/>
    </source>
</evidence>
<proteinExistence type="inferred from homology"/>
<dbReference type="OrthoDB" id="10047021at2759"/>
<protein>
    <recommendedName>
        <fullName evidence="4 11">tRNA (uracil-O(2)-)-methyltransferase</fullName>
        <ecNumber evidence="3 11">2.1.1.211</ecNumber>
    </recommendedName>
</protein>
<evidence type="ECO:0000256" key="2">
    <source>
        <dbReference type="ARBA" id="ARBA00009056"/>
    </source>
</evidence>
<dbReference type="EC" id="2.1.1.211" evidence="3 11"/>
<keyword evidence="6 11" id="KW-0489">Methyltransferase</keyword>
<evidence type="ECO:0000313" key="13">
    <source>
        <dbReference type="Proteomes" id="UP000054279"/>
    </source>
</evidence>
<dbReference type="AlphaFoldDB" id="A0A0C9VCN8"/>
<dbReference type="GO" id="GO:0141101">
    <property type="term" value="F:tRNA(Ser) (uridine(44)-2'-O-)-methyltransferase activity"/>
    <property type="evidence" value="ECO:0007669"/>
    <property type="project" value="UniProtKB-EC"/>
</dbReference>
<organism evidence="12 13">
    <name type="scientific">Sphaerobolus stellatus (strain SS14)</name>
    <dbReference type="NCBI Taxonomy" id="990650"/>
    <lineage>
        <taxon>Eukaryota</taxon>
        <taxon>Fungi</taxon>
        <taxon>Dikarya</taxon>
        <taxon>Basidiomycota</taxon>
        <taxon>Agaricomycotina</taxon>
        <taxon>Agaricomycetes</taxon>
        <taxon>Phallomycetidae</taxon>
        <taxon>Geastrales</taxon>
        <taxon>Sphaerobolaceae</taxon>
        <taxon>Sphaerobolus</taxon>
    </lineage>
</organism>
<evidence type="ECO:0000256" key="11">
    <source>
        <dbReference type="RuleBase" id="RU368004"/>
    </source>
</evidence>
<evidence type="ECO:0000256" key="3">
    <source>
        <dbReference type="ARBA" id="ARBA00012795"/>
    </source>
</evidence>
<dbReference type="GO" id="GO:0005737">
    <property type="term" value="C:cytoplasm"/>
    <property type="evidence" value="ECO:0007669"/>
    <property type="project" value="UniProtKB-SubCell"/>
</dbReference>
<comment type="catalytic activity">
    <reaction evidence="10 11">
        <text>uridine(44) in tRNA(Ser) + S-adenosyl-L-methionine = 2'-O-methyluridine(44) in tRNA(Ser) + S-adenosyl-L-homocysteine + H(+)</text>
        <dbReference type="Rhea" id="RHEA:43100"/>
        <dbReference type="Rhea" id="RHEA-COMP:10339"/>
        <dbReference type="Rhea" id="RHEA-COMP:10340"/>
        <dbReference type="ChEBI" id="CHEBI:15378"/>
        <dbReference type="ChEBI" id="CHEBI:57856"/>
        <dbReference type="ChEBI" id="CHEBI:59789"/>
        <dbReference type="ChEBI" id="CHEBI:65315"/>
        <dbReference type="ChEBI" id="CHEBI:74478"/>
        <dbReference type="EC" id="2.1.1.211"/>
    </reaction>
</comment>
<comment type="subcellular location">
    <subcellularLocation>
        <location evidence="1 11">Cytoplasm</location>
    </subcellularLocation>
</comment>
<dbReference type="Pfam" id="PF07757">
    <property type="entry name" value="AdoMet_MTase"/>
    <property type="match status" value="2"/>
</dbReference>
<sequence length="524" mass="59473">MDATSSSIVTRTRFQEEPCLDGRHIVEPLSFREGTEAGKFVPIITCAAQFPVELLQTALMTLIDHPEYNSSLILRSETIAEADFMHDPFTQNSSIPEITEYIPTSNIRRKLLPRRPGRDAPLEQDCTFYTSEDSDSDEKHPSLLILTPRVPPEGSLPYYHPAVSHLAFRYITQNDGAEDTKTDHLVIEAIPLDNSPLDLSSRLYRTCIALLETVDRYGWGALTNYRKRVVHDVIISRNEYQDLYLIMRERHKSLVGTWKEVTDPLKHVYEDVGIATFLMLLWKNTYHHNSSSKERSSNSEDRPWDNWAHPPGGFVDVGCGNGLLTHILISEGYDGEGFDIRQRSSWSQYPESTRKHLHVEPFNPFEPHPHLKPNVFLIGNHADELTPWIPVLAITLPACGYLSIPCCPWDFDARFERGRVGVLQVPQDDPKSAERQKLIDSIGLGVEGQSTSYAMYRIWLAYLSKACGWKVESEVLRIPSTRNWAVVGREVVDQVGGRAFAEEILEAVKERGVFKARPPEGKSH</sequence>
<keyword evidence="8 11" id="KW-0949">S-adenosyl-L-methionine</keyword>
<keyword evidence="7 11" id="KW-0808">Transferase</keyword>
<evidence type="ECO:0000256" key="5">
    <source>
        <dbReference type="ARBA" id="ARBA00022490"/>
    </source>
</evidence>
<dbReference type="Proteomes" id="UP000054279">
    <property type="component" value="Unassembled WGS sequence"/>
</dbReference>
<evidence type="ECO:0000256" key="6">
    <source>
        <dbReference type="ARBA" id="ARBA00022603"/>
    </source>
</evidence>
<dbReference type="HOGENOM" id="CLU_018580_2_0_1"/>
<evidence type="ECO:0000256" key="4">
    <source>
        <dbReference type="ARBA" id="ARBA00017788"/>
    </source>
</evidence>
<comment type="similarity">
    <text evidence="2 11">Belongs to the TRM44 family.</text>
</comment>
<evidence type="ECO:0000256" key="9">
    <source>
        <dbReference type="ARBA" id="ARBA00022694"/>
    </source>
</evidence>
<dbReference type="GO" id="GO:0030488">
    <property type="term" value="P:tRNA methylation"/>
    <property type="evidence" value="ECO:0007669"/>
    <property type="project" value="UniProtKB-UniRule"/>
</dbReference>
<reference evidence="12 13" key="1">
    <citation type="submission" date="2014-06" db="EMBL/GenBank/DDBJ databases">
        <title>Evolutionary Origins and Diversification of the Mycorrhizal Mutualists.</title>
        <authorList>
            <consortium name="DOE Joint Genome Institute"/>
            <consortium name="Mycorrhizal Genomics Consortium"/>
            <person name="Kohler A."/>
            <person name="Kuo A."/>
            <person name="Nagy L.G."/>
            <person name="Floudas D."/>
            <person name="Copeland A."/>
            <person name="Barry K.W."/>
            <person name="Cichocki N."/>
            <person name="Veneault-Fourrey C."/>
            <person name="LaButti K."/>
            <person name="Lindquist E.A."/>
            <person name="Lipzen A."/>
            <person name="Lundell T."/>
            <person name="Morin E."/>
            <person name="Murat C."/>
            <person name="Riley R."/>
            <person name="Ohm R."/>
            <person name="Sun H."/>
            <person name="Tunlid A."/>
            <person name="Henrissat B."/>
            <person name="Grigoriev I.V."/>
            <person name="Hibbett D.S."/>
            <person name="Martin F."/>
        </authorList>
    </citation>
    <scope>NUCLEOTIDE SEQUENCE [LARGE SCALE GENOMIC DNA]</scope>
    <source>
        <strain evidence="12 13">SS14</strain>
    </source>
</reference>
<dbReference type="EMBL" id="KN837190">
    <property type="protein sequence ID" value="KIJ35285.1"/>
    <property type="molecule type" value="Genomic_DNA"/>
</dbReference>